<dbReference type="AlphaFoldDB" id="A0A554SD11"/>
<gene>
    <name evidence="2" type="ORF">FNM00_06715</name>
</gene>
<name>A0A554SD11_9ACTN</name>
<evidence type="ECO:0000313" key="2">
    <source>
        <dbReference type="EMBL" id="TSD64237.1"/>
    </source>
</evidence>
<keyword evidence="1" id="KW-1133">Transmembrane helix</keyword>
<dbReference type="RefSeq" id="WP_143912682.1">
    <property type="nucleotide sequence ID" value="NZ_VLNT01000004.1"/>
</dbReference>
<keyword evidence="1" id="KW-0472">Membrane</keyword>
<comment type="caution">
    <text evidence="2">The sequence shown here is derived from an EMBL/GenBank/DDBJ whole genome shotgun (WGS) entry which is preliminary data.</text>
</comment>
<evidence type="ECO:0000313" key="3">
    <source>
        <dbReference type="Proteomes" id="UP000316988"/>
    </source>
</evidence>
<dbReference type="Proteomes" id="UP000316988">
    <property type="component" value="Unassembled WGS sequence"/>
</dbReference>
<keyword evidence="1" id="KW-0812">Transmembrane</keyword>
<reference evidence="2 3" key="1">
    <citation type="submission" date="2019-07" db="EMBL/GenBank/DDBJ databases">
        <authorList>
            <person name="Zhao L.H."/>
        </authorList>
    </citation>
    <scope>NUCLEOTIDE SEQUENCE [LARGE SCALE GENOMIC DNA]</scope>
    <source>
        <strain evidence="2 3">Co35</strain>
    </source>
</reference>
<evidence type="ECO:0000256" key="1">
    <source>
        <dbReference type="SAM" id="Phobius"/>
    </source>
</evidence>
<dbReference type="OrthoDB" id="5186135at2"/>
<keyword evidence="3" id="KW-1185">Reference proteome</keyword>
<feature type="transmembrane region" description="Helical" evidence="1">
    <location>
        <begin position="49"/>
        <end position="71"/>
    </location>
</feature>
<protein>
    <submittedName>
        <fullName evidence="2">DUF485 domain-containing protein</fullName>
    </submittedName>
</protein>
<proteinExistence type="predicted"/>
<organism evidence="2 3">
    <name type="scientific">Aeromicrobium piscarium</name>
    <dbReference type="NCBI Taxonomy" id="2590901"/>
    <lineage>
        <taxon>Bacteria</taxon>
        <taxon>Bacillati</taxon>
        <taxon>Actinomycetota</taxon>
        <taxon>Actinomycetes</taxon>
        <taxon>Propionibacteriales</taxon>
        <taxon>Nocardioidaceae</taxon>
        <taxon>Aeromicrobium</taxon>
    </lineage>
</organism>
<dbReference type="EMBL" id="VLNT01000004">
    <property type="protein sequence ID" value="TSD64237.1"/>
    <property type="molecule type" value="Genomic_DNA"/>
</dbReference>
<sequence>MSEPRRERITSPLTSARTHVPRTVRQEIHESTGVGEVYVRSLVRSQLRAALTVVASVALTIGLLPVVFVVFGDLSGVTVGGIGLPWIVLGIAVYPAVFVLGWLYVRFAERAEVDFAALVEASATEEES</sequence>
<feature type="transmembrane region" description="Helical" evidence="1">
    <location>
        <begin position="83"/>
        <end position="105"/>
    </location>
</feature>
<accession>A0A554SD11</accession>